<gene>
    <name evidence="5" type="primary">mshA_13</name>
    <name evidence="5" type="ORF">DYBT9275_04178</name>
</gene>
<dbReference type="Pfam" id="PF00534">
    <property type="entry name" value="Glycos_transf_1"/>
    <property type="match status" value="1"/>
</dbReference>
<organism evidence="5 6">
    <name type="scientific">Dyadobacter helix</name>
    <dbReference type="NCBI Taxonomy" id="2822344"/>
    <lineage>
        <taxon>Bacteria</taxon>
        <taxon>Pseudomonadati</taxon>
        <taxon>Bacteroidota</taxon>
        <taxon>Cytophagia</taxon>
        <taxon>Cytophagales</taxon>
        <taxon>Spirosomataceae</taxon>
        <taxon>Dyadobacter</taxon>
    </lineage>
</organism>
<keyword evidence="2" id="KW-0472">Membrane</keyword>
<dbReference type="AlphaFoldDB" id="A0A916JFG5"/>
<dbReference type="InterPro" id="IPR001296">
    <property type="entry name" value="Glyco_trans_1"/>
</dbReference>
<evidence type="ECO:0000259" key="3">
    <source>
        <dbReference type="Pfam" id="PF00534"/>
    </source>
</evidence>
<reference evidence="5" key="1">
    <citation type="submission" date="2021-04" db="EMBL/GenBank/DDBJ databases">
        <authorList>
            <person name="Rodrigo-Torres L."/>
            <person name="Arahal R. D."/>
            <person name="Lucena T."/>
        </authorList>
    </citation>
    <scope>NUCLEOTIDE SEQUENCE</scope>
    <source>
        <strain evidence="5">CECT 9275</strain>
    </source>
</reference>
<dbReference type="GO" id="GO:0102710">
    <property type="term" value="F:D-inositol-3-phosphate glycosyltransferase activity"/>
    <property type="evidence" value="ECO:0007669"/>
    <property type="project" value="UniProtKB-EC"/>
</dbReference>
<dbReference type="CDD" id="cd03801">
    <property type="entry name" value="GT4_PimA-like"/>
    <property type="match status" value="1"/>
</dbReference>
<dbReference type="Pfam" id="PF13439">
    <property type="entry name" value="Glyco_transf_4"/>
    <property type="match status" value="1"/>
</dbReference>
<feature type="transmembrane region" description="Helical" evidence="2">
    <location>
        <begin position="84"/>
        <end position="104"/>
    </location>
</feature>
<keyword evidence="6" id="KW-1185">Reference proteome</keyword>
<accession>A0A916JFG5</accession>
<dbReference type="SUPFAM" id="SSF53756">
    <property type="entry name" value="UDP-Glycosyltransferase/glycogen phosphorylase"/>
    <property type="match status" value="1"/>
</dbReference>
<evidence type="ECO:0000256" key="2">
    <source>
        <dbReference type="SAM" id="Phobius"/>
    </source>
</evidence>
<dbReference type="EC" id="2.4.1.250" evidence="5"/>
<evidence type="ECO:0000313" key="6">
    <source>
        <dbReference type="Proteomes" id="UP000680038"/>
    </source>
</evidence>
<dbReference type="PANTHER" id="PTHR46401">
    <property type="entry name" value="GLYCOSYLTRANSFERASE WBBK-RELATED"/>
    <property type="match status" value="1"/>
</dbReference>
<evidence type="ECO:0000256" key="1">
    <source>
        <dbReference type="ARBA" id="ARBA00022679"/>
    </source>
</evidence>
<feature type="domain" description="Glycosyltransferase subfamily 4-like N-terminal" evidence="4">
    <location>
        <begin position="34"/>
        <end position="178"/>
    </location>
</feature>
<protein>
    <submittedName>
        <fullName evidence="5">D-inositol-3-phosphate glycosyltransferase</fullName>
        <ecNumber evidence="5">2.4.1.250</ecNumber>
    </submittedName>
</protein>
<dbReference type="RefSeq" id="WP_215240580.1">
    <property type="nucleotide sequence ID" value="NZ_CAJRAF010000002.1"/>
</dbReference>
<proteinExistence type="predicted"/>
<dbReference type="GO" id="GO:0009103">
    <property type="term" value="P:lipopolysaccharide biosynthetic process"/>
    <property type="evidence" value="ECO:0007669"/>
    <property type="project" value="TreeGrafter"/>
</dbReference>
<dbReference type="Gene3D" id="3.40.50.2000">
    <property type="entry name" value="Glycogen Phosphorylase B"/>
    <property type="match status" value="2"/>
</dbReference>
<evidence type="ECO:0000313" key="5">
    <source>
        <dbReference type="EMBL" id="CAG5008025.1"/>
    </source>
</evidence>
<dbReference type="InterPro" id="IPR028098">
    <property type="entry name" value="Glyco_trans_4-like_N"/>
</dbReference>
<name>A0A916JFG5_9BACT</name>
<dbReference type="EMBL" id="CAJRAF010000002">
    <property type="protein sequence ID" value="CAG5008025.1"/>
    <property type="molecule type" value="Genomic_DNA"/>
</dbReference>
<keyword evidence="2" id="KW-1133">Transmembrane helix</keyword>
<keyword evidence="2" id="KW-0812">Transmembrane</keyword>
<evidence type="ECO:0000259" key="4">
    <source>
        <dbReference type="Pfam" id="PF13439"/>
    </source>
</evidence>
<sequence length="369" mass="41831">MKILFCTNVYQVIENGPVKFARMLPDINHLYPEHEIRILTEDINHPSEEVYKVTMKSGWQKSILSQFIRMGRYHRQAMKIRKEFPFDVLVYNNAFVGLFSAIFFTRTVVMINDDNNLNFSELPILSRNWIKRLIFRNLEKLTASFARTVIANSDYLRTRIIAEYRINAEKVSRLYKGVKEQPVVPDRPFAPENMVRILFVKNDFQRGGLYTLTEALALTGLIFQVTVAGNNAADHVQIGNLLNHPNIVKSAILGKQTQEQIFGLMTQSDIFCVPSYKEAFGVANLEALSLGLSVVTTRVGGVPEALNNENCAWLVPPGNAQELAAALVDCIKNDVLREVKIKNGLQHVKSFSEKKLLRNFISILSETAP</sequence>
<keyword evidence="1 5" id="KW-0808">Transferase</keyword>
<comment type="caution">
    <text evidence="5">The sequence shown here is derived from an EMBL/GenBank/DDBJ whole genome shotgun (WGS) entry which is preliminary data.</text>
</comment>
<dbReference type="PANTHER" id="PTHR46401:SF2">
    <property type="entry name" value="GLYCOSYLTRANSFERASE WBBK-RELATED"/>
    <property type="match status" value="1"/>
</dbReference>
<feature type="domain" description="Glycosyl transferase family 1" evidence="3">
    <location>
        <begin position="191"/>
        <end position="344"/>
    </location>
</feature>
<dbReference type="Proteomes" id="UP000680038">
    <property type="component" value="Unassembled WGS sequence"/>
</dbReference>
<keyword evidence="5" id="KW-0328">Glycosyltransferase</keyword>